<evidence type="ECO:0000256" key="2">
    <source>
        <dbReference type="ARBA" id="ARBA00004496"/>
    </source>
</evidence>
<feature type="active site" description="Proton donor" evidence="15">
    <location>
        <position position="400"/>
    </location>
</feature>
<dbReference type="GO" id="GO:0033387">
    <property type="term" value="P:putrescine biosynthetic process from arginine, via ornithine"/>
    <property type="evidence" value="ECO:0007669"/>
    <property type="project" value="TreeGrafter"/>
</dbReference>
<evidence type="ECO:0000256" key="10">
    <source>
        <dbReference type="ARBA" id="ARBA00034138"/>
    </source>
</evidence>
<reference evidence="17" key="2">
    <citation type="submission" date="2023-05" db="EMBL/GenBank/DDBJ databases">
        <authorList>
            <consortium name="Lawrence Berkeley National Laboratory"/>
            <person name="Steindorff A."/>
            <person name="Hensen N."/>
            <person name="Bonometti L."/>
            <person name="Westerberg I."/>
            <person name="Brannstrom I.O."/>
            <person name="Guillou S."/>
            <person name="Cros-Aarteil S."/>
            <person name="Calhoun S."/>
            <person name="Haridas S."/>
            <person name="Kuo A."/>
            <person name="Mondo S."/>
            <person name="Pangilinan J."/>
            <person name="Riley R."/>
            <person name="Labutti K."/>
            <person name="Andreopoulos B."/>
            <person name="Lipzen A."/>
            <person name="Chen C."/>
            <person name="Yanf M."/>
            <person name="Daum C."/>
            <person name="Ng V."/>
            <person name="Clum A."/>
            <person name="Ohm R."/>
            <person name="Martin F."/>
            <person name="Silar P."/>
            <person name="Natvig D."/>
            <person name="Lalanne C."/>
            <person name="Gautier V."/>
            <person name="Ament-Velasquez S.L."/>
            <person name="Kruys A."/>
            <person name="Hutchinson M.I."/>
            <person name="Powell A.J."/>
            <person name="Barry K."/>
            <person name="Miller A.N."/>
            <person name="Grigoriev I.V."/>
            <person name="Debuchy R."/>
            <person name="Gladieux P."/>
            <person name="Thoren M.H."/>
            <person name="Johannesson H."/>
        </authorList>
    </citation>
    <scope>NUCLEOTIDE SEQUENCE</scope>
    <source>
        <strain evidence="17">CBS 123565</strain>
    </source>
</reference>
<dbReference type="InterPro" id="IPR009006">
    <property type="entry name" value="Ala_racemase/Decarboxylase_C"/>
</dbReference>
<keyword evidence="4" id="KW-0963">Cytoplasm</keyword>
<dbReference type="SUPFAM" id="SSF50621">
    <property type="entry name" value="Alanine racemase C-terminal domain-like"/>
    <property type="match status" value="1"/>
</dbReference>
<proteinExistence type="inferred from homology"/>
<sequence>MVMPTVVSDRFAPLDYTEYTNTQVFWKTCNNGPFDYHRHGHHDHHDGRRVNPSAKQLIGTALRERVENIDHEFCEAGDEDTFFVADLGEVYRQHMRWKRNLPRVQPFYAVKCNSDPKLLELLSILGTGFDCASKNEIEQVLKMGVDPSRIIYAQPCKTNSYVRYVANQGVRQMTFDNADELRKIARLFPDAELYLRILTDDSSSLCRLSLKFGASLGETDSLLALARELGLNVVGVSFHVGSGASDPEAFLKAVQDAHVVFQQASTYGFSLKTLDVGGGFCSDNTFEQMASVLRAALDEYFPAHTGINLIAEPGRYYASNAFTLACNVIARRTIPDMSADSYMMYVNDGLYGNFSSIMFDHQHPVAKVLRTAGRTLYDTPAAEAYDGAGSIEYSIWGPTCDGIDRITESIHFPMVLDVGDWFYFEDMGAYTMCSATTFNGFSNNHDVIYVCSEPGAKALLGL</sequence>
<comment type="catalytic activity">
    <reaction evidence="14">
        <text>L-ornithine + H(+) = putrescine + CO2</text>
        <dbReference type="Rhea" id="RHEA:22964"/>
        <dbReference type="ChEBI" id="CHEBI:15378"/>
        <dbReference type="ChEBI" id="CHEBI:16526"/>
        <dbReference type="ChEBI" id="CHEBI:46911"/>
        <dbReference type="ChEBI" id="CHEBI:326268"/>
        <dbReference type="EC" id="4.1.1.17"/>
    </reaction>
</comment>
<evidence type="ECO:0000259" key="16">
    <source>
        <dbReference type="Pfam" id="PF02784"/>
    </source>
</evidence>
<keyword evidence="5" id="KW-0210">Decarboxylase</keyword>
<dbReference type="EC" id="4.1.1.17" evidence="10"/>
<dbReference type="PANTHER" id="PTHR11482">
    <property type="entry name" value="ARGININE/DIAMINOPIMELATE/ORNITHINE DECARBOXYLASE"/>
    <property type="match status" value="1"/>
</dbReference>
<protein>
    <recommendedName>
        <fullName evidence="12">Ornithine decarboxylase</fullName>
        <ecNumber evidence="10">4.1.1.17</ecNumber>
    </recommendedName>
</protein>
<dbReference type="Gene3D" id="2.40.37.10">
    <property type="entry name" value="Lyase, Ornithine Decarboxylase, Chain A, domain 1"/>
    <property type="match status" value="1"/>
</dbReference>
<evidence type="ECO:0000256" key="14">
    <source>
        <dbReference type="ARBA" id="ARBA00049127"/>
    </source>
</evidence>
<accession>A0AAN6URM9</accession>
<evidence type="ECO:0000256" key="6">
    <source>
        <dbReference type="ARBA" id="ARBA00022898"/>
    </source>
</evidence>
<comment type="function">
    <text evidence="11">Catalyzes the first and rate-limiting step of polyamine biosynthesis that converts ornithine into putrescine, which is the precursor for the polyamines, spermidine and spermine. Polyamines are essential for cell proliferation and are implicated in cellular processes, ranging from DNA replication to apoptosis.</text>
</comment>
<evidence type="ECO:0000256" key="1">
    <source>
        <dbReference type="ARBA" id="ARBA00001933"/>
    </source>
</evidence>
<organism evidence="17 18">
    <name type="scientific">Trichocladium antarcticum</name>
    <dbReference type="NCBI Taxonomy" id="1450529"/>
    <lineage>
        <taxon>Eukaryota</taxon>
        <taxon>Fungi</taxon>
        <taxon>Dikarya</taxon>
        <taxon>Ascomycota</taxon>
        <taxon>Pezizomycotina</taxon>
        <taxon>Sordariomycetes</taxon>
        <taxon>Sordariomycetidae</taxon>
        <taxon>Sordariales</taxon>
        <taxon>Chaetomiaceae</taxon>
        <taxon>Trichocladium</taxon>
    </lineage>
</organism>
<feature type="modified residue" description="N6-(pyridoxal phosphate)lysine" evidence="15">
    <location>
        <position position="111"/>
    </location>
</feature>
<gene>
    <name evidence="17" type="ORF">BT67DRAFT_126379</name>
</gene>
<comment type="similarity">
    <text evidence="3">Belongs to the Orn/Lys/Arg decarboxylase class-II family.</text>
</comment>
<comment type="caution">
    <text evidence="17">The sequence shown here is derived from an EMBL/GenBank/DDBJ whole genome shotgun (WGS) entry which is preliminary data.</text>
</comment>
<dbReference type="AlphaFoldDB" id="A0AAN6URM9"/>
<dbReference type="CDD" id="cd00622">
    <property type="entry name" value="PLPDE_III_ODC"/>
    <property type="match status" value="1"/>
</dbReference>
<reference evidence="17" key="1">
    <citation type="journal article" date="2023" name="Mol. Phylogenet. Evol.">
        <title>Genome-scale phylogeny and comparative genomics of the fungal order Sordariales.</title>
        <authorList>
            <person name="Hensen N."/>
            <person name="Bonometti L."/>
            <person name="Westerberg I."/>
            <person name="Brannstrom I.O."/>
            <person name="Guillou S."/>
            <person name="Cros-Aarteil S."/>
            <person name="Calhoun S."/>
            <person name="Haridas S."/>
            <person name="Kuo A."/>
            <person name="Mondo S."/>
            <person name="Pangilinan J."/>
            <person name="Riley R."/>
            <person name="LaButti K."/>
            <person name="Andreopoulos B."/>
            <person name="Lipzen A."/>
            <person name="Chen C."/>
            <person name="Yan M."/>
            <person name="Daum C."/>
            <person name="Ng V."/>
            <person name="Clum A."/>
            <person name="Steindorff A."/>
            <person name="Ohm R.A."/>
            <person name="Martin F."/>
            <person name="Silar P."/>
            <person name="Natvig D.O."/>
            <person name="Lalanne C."/>
            <person name="Gautier V."/>
            <person name="Ament-Velasquez S.L."/>
            <person name="Kruys A."/>
            <person name="Hutchinson M.I."/>
            <person name="Powell A.J."/>
            <person name="Barry K."/>
            <person name="Miller A.N."/>
            <person name="Grigoriev I.V."/>
            <person name="Debuchy R."/>
            <person name="Gladieux P."/>
            <person name="Hiltunen Thoren M."/>
            <person name="Johannesson H."/>
        </authorList>
    </citation>
    <scope>NUCLEOTIDE SEQUENCE</scope>
    <source>
        <strain evidence="17">CBS 123565</strain>
    </source>
</reference>
<keyword evidence="8" id="KW-0456">Lyase</keyword>
<evidence type="ECO:0000256" key="11">
    <source>
        <dbReference type="ARBA" id="ARBA00037173"/>
    </source>
</evidence>
<dbReference type="PRINTS" id="PR01182">
    <property type="entry name" value="ORNDCRBXLASE"/>
</dbReference>
<dbReference type="GO" id="GO:0005737">
    <property type="term" value="C:cytoplasm"/>
    <property type="evidence" value="ECO:0007669"/>
    <property type="project" value="UniProtKB-SubCell"/>
</dbReference>
<name>A0AAN6URM9_9PEZI</name>
<dbReference type="InterPro" id="IPR002433">
    <property type="entry name" value="Orn_de-COase"/>
</dbReference>
<dbReference type="InterPro" id="IPR022657">
    <property type="entry name" value="De-COase2_CS"/>
</dbReference>
<dbReference type="Pfam" id="PF02784">
    <property type="entry name" value="Orn_Arg_deC_N"/>
    <property type="match status" value="1"/>
</dbReference>
<evidence type="ECO:0000256" key="3">
    <source>
        <dbReference type="ARBA" id="ARBA00008872"/>
    </source>
</evidence>
<comment type="subunit">
    <text evidence="13">Homodimer. Only the dimer is catalytically active, as the active sites are constructed of residues from both monomers.</text>
</comment>
<keyword evidence="18" id="KW-1185">Reference proteome</keyword>
<evidence type="ECO:0000256" key="15">
    <source>
        <dbReference type="PIRSR" id="PIRSR600183-50"/>
    </source>
</evidence>
<dbReference type="FunFam" id="2.40.37.10:FF:000010">
    <property type="entry name" value="Ornithine decarboxylase"/>
    <property type="match status" value="1"/>
</dbReference>
<comment type="pathway">
    <text evidence="9">Amine and polyamine biosynthesis; putrescine biosynthesis via L-ornithine pathway; putrescine from L-ornithine: step 1/1.</text>
</comment>
<dbReference type="SUPFAM" id="SSF51419">
    <property type="entry name" value="PLP-binding barrel"/>
    <property type="match status" value="1"/>
</dbReference>
<evidence type="ECO:0000256" key="12">
    <source>
        <dbReference type="ARBA" id="ARBA00039485"/>
    </source>
</evidence>
<keyword evidence="7" id="KW-0620">Polyamine biosynthesis</keyword>
<dbReference type="GO" id="GO:0004586">
    <property type="term" value="F:ornithine decarboxylase activity"/>
    <property type="evidence" value="ECO:0007669"/>
    <property type="project" value="UniProtKB-EC"/>
</dbReference>
<dbReference type="Gene3D" id="3.20.20.10">
    <property type="entry name" value="Alanine racemase"/>
    <property type="match status" value="1"/>
</dbReference>
<evidence type="ECO:0000256" key="4">
    <source>
        <dbReference type="ARBA" id="ARBA00022490"/>
    </source>
</evidence>
<evidence type="ECO:0000313" key="17">
    <source>
        <dbReference type="EMBL" id="KAK4137942.1"/>
    </source>
</evidence>
<evidence type="ECO:0000256" key="7">
    <source>
        <dbReference type="ARBA" id="ARBA00023115"/>
    </source>
</evidence>
<evidence type="ECO:0000256" key="5">
    <source>
        <dbReference type="ARBA" id="ARBA00022793"/>
    </source>
</evidence>
<keyword evidence="6 15" id="KW-0663">Pyridoxal phosphate</keyword>
<dbReference type="PROSITE" id="PS00878">
    <property type="entry name" value="ODR_DC_2_1"/>
    <property type="match status" value="1"/>
</dbReference>
<dbReference type="EMBL" id="MU853402">
    <property type="protein sequence ID" value="KAK4137942.1"/>
    <property type="molecule type" value="Genomic_DNA"/>
</dbReference>
<evidence type="ECO:0000256" key="8">
    <source>
        <dbReference type="ARBA" id="ARBA00023239"/>
    </source>
</evidence>
<feature type="domain" description="Orn/DAP/Arg decarboxylase 2 N-terminal" evidence="16">
    <location>
        <begin position="87"/>
        <end position="318"/>
    </location>
</feature>
<dbReference type="PROSITE" id="PS00879">
    <property type="entry name" value="ODR_DC_2_2"/>
    <property type="match status" value="1"/>
</dbReference>
<comment type="subcellular location">
    <subcellularLocation>
        <location evidence="2">Cytoplasm</location>
    </subcellularLocation>
</comment>
<evidence type="ECO:0000313" key="18">
    <source>
        <dbReference type="Proteomes" id="UP001304895"/>
    </source>
</evidence>
<evidence type="ECO:0000256" key="13">
    <source>
        <dbReference type="ARBA" id="ARBA00046672"/>
    </source>
</evidence>
<dbReference type="InterPro" id="IPR029066">
    <property type="entry name" value="PLP-binding_barrel"/>
</dbReference>
<dbReference type="PRINTS" id="PR01179">
    <property type="entry name" value="ODADCRBXLASE"/>
</dbReference>
<dbReference type="Proteomes" id="UP001304895">
    <property type="component" value="Unassembled WGS sequence"/>
</dbReference>
<evidence type="ECO:0000256" key="9">
    <source>
        <dbReference type="ARBA" id="ARBA00034115"/>
    </source>
</evidence>
<dbReference type="InterPro" id="IPR022653">
    <property type="entry name" value="De-COase2_pyr-phos_BS"/>
</dbReference>
<dbReference type="PANTHER" id="PTHR11482:SF6">
    <property type="entry name" value="ORNITHINE DECARBOXYLASE 1-RELATED"/>
    <property type="match status" value="1"/>
</dbReference>
<dbReference type="InterPro" id="IPR000183">
    <property type="entry name" value="Orn/DAP/Arg_de-COase"/>
</dbReference>
<dbReference type="FunFam" id="3.20.20.10:FF:000005">
    <property type="entry name" value="Ornithine decarboxylase"/>
    <property type="match status" value="1"/>
</dbReference>
<dbReference type="InterPro" id="IPR022644">
    <property type="entry name" value="De-COase2_N"/>
</dbReference>
<comment type="cofactor">
    <cofactor evidence="1 15">
        <name>pyridoxal 5'-phosphate</name>
        <dbReference type="ChEBI" id="CHEBI:597326"/>
    </cofactor>
</comment>